<name>A0A411Z727_9RHOB</name>
<dbReference type="Proteomes" id="UP000284547">
    <property type="component" value="Unassembled WGS sequence"/>
</dbReference>
<evidence type="ECO:0000313" key="3">
    <source>
        <dbReference type="Proteomes" id="UP000284547"/>
    </source>
</evidence>
<organism evidence="2 3">
    <name type="scientific">Pseudotabrizicola alkalilacus</name>
    <dbReference type="NCBI Taxonomy" id="2305252"/>
    <lineage>
        <taxon>Bacteria</taxon>
        <taxon>Pseudomonadati</taxon>
        <taxon>Pseudomonadota</taxon>
        <taxon>Alphaproteobacteria</taxon>
        <taxon>Rhodobacterales</taxon>
        <taxon>Paracoccaceae</taxon>
        <taxon>Pseudotabrizicola</taxon>
    </lineage>
</organism>
<comment type="caution">
    <text evidence="2">The sequence shown here is derived from an EMBL/GenBank/DDBJ whole genome shotgun (WGS) entry which is preliminary data.</text>
</comment>
<dbReference type="Gene3D" id="3.40.390.70">
    <property type="match status" value="1"/>
</dbReference>
<keyword evidence="3" id="KW-1185">Reference proteome</keyword>
<feature type="domain" description="Zinc-ribbon" evidence="1">
    <location>
        <begin position="3"/>
        <end position="107"/>
    </location>
</feature>
<dbReference type="PIRSF" id="PIRSF012641">
    <property type="entry name" value="UCP012641"/>
    <property type="match status" value="1"/>
</dbReference>
<dbReference type="InterPro" id="IPR031321">
    <property type="entry name" value="UCP012641"/>
</dbReference>
<evidence type="ECO:0000313" key="2">
    <source>
        <dbReference type="EMBL" id="RGP38859.1"/>
    </source>
</evidence>
<dbReference type="Pfam" id="PF15887">
    <property type="entry name" value="Peptidase_Mx"/>
    <property type="match status" value="1"/>
</dbReference>
<gene>
    <name evidence="2" type="ORF">D1012_01695</name>
</gene>
<dbReference type="EMBL" id="QWEY01000001">
    <property type="protein sequence ID" value="RGP38859.1"/>
    <property type="molecule type" value="Genomic_DNA"/>
</dbReference>
<sequence>MKLFQCQCCGQILYFENTVCLKCGSMLGYLPDEDRMIAVAPDGPVWNALPGTHGMNAAVPDPGPLRFCRNWERSACNWMHRSAEGDGTGTAGYCLACQHNRTVPDLSTPDHVALWTRIEAAKRRLVYSVLRLNLPRPLPDSGHPEPLVFDFLADDPGSPDPVLTGHSDGVITIALIEADDAAREERRSQMGEAYRTLLGHFRHEVGHYYWDILVRDNPAALEAYRTLFGDERADYAEAMQRHYESGAPEGWENRFVSAYATMHPWEDWAETWAHYLHMVDTLETAGALGLRVDAGSTLAAHVESDPYRTPTAAELIATWVPLTLALNSLNRSMGQTDLYPFSLPADVQTKLRFVHDLVSHCGETEPKTTSPV</sequence>
<dbReference type="OrthoDB" id="256753at2"/>
<dbReference type="RefSeq" id="WP_118149593.1">
    <property type="nucleotide sequence ID" value="NZ_QWEY01000001.1"/>
</dbReference>
<evidence type="ECO:0000259" key="1">
    <source>
        <dbReference type="Pfam" id="PF10005"/>
    </source>
</evidence>
<protein>
    <recommendedName>
        <fullName evidence="1">Zinc-ribbon domain-containing protein</fullName>
    </recommendedName>
</protein>
<dbReference type="AlphaFoldDB" id="A0A411Z727"/>
<accession>A0A411Z727</accession>
<proteinExistence type="predicted"/>
<dbReference type="InterPro" id="IPR011201">
    <property type="entry name" value="Zinc-ribbon_6_bact"/>
</dbReference>
<dbReference type="Pfam" id="PF10005">
    <property type="entry name" value="Zn_ribbon_DZR_6"/>
    <property type="match status" value="1"/>
</dbReference>
<reference evidence="2 3" key="1">
    <citation type="submission" date="2018-08" db="EMBL/GenBank/DDBJ databases">
        <title>Flavobacterium tibetense sp. nov., isolated from a wetland YonghuCo on Tibetan Plateau.</title>
        <authorList>
            <person name="Phurbu D."/>
            <person name="Lu H."/>
            <person name="Xing P."/>
        </authorList>
    </citation>
    <scope>NUCLEOTIDE SEQUENCE [LARGE SCALE GENOMIC DNA]</scope>
    <source>
        <strain evidence="2 3">DJC</strain>
    </source>
</reference>